<dbReference type="RefSeq" id="WP_163066950.1">
    <property type="nucleotide sequence ID" value="NZ_CP048649.1"/>
</dbReference>
<keyword evidence="2" id="KW-1185">Reference proteome</keyword>
<accession>A0A858BXS4</accession>
<evidence type="ECO:0000313" key="2">
    <source>
        <dbReference type="Proteomes" id="UP000466848"/>
    </source>
</evidence>
<evidence type="ECO:0000313" key="1">
    <source>
        <dbReference type="EMBL" id="QIB69710.1"/>
    </source>
</evidence>
<dbReference type="AlphaFoldDB" id="A0A858BXS4"/>
<dbReference type="KEGG" id="abut:Ami103574_10420"/>
<proteinExistence type="predicted"/>
<dbReference type="PANTHER" id="PTHR36439">
    <property type="entry name" value="BLL4334 PROTEIN"/>
    <property type="match status" value="1"/>
</dbReference>
<organism evidence="1 2">
    <name type="scientific">Aminipila butyrica</name>
    <dbReference type="NCBI Taxonomy" id="433296"/>
    <lineage>
        <taxon>Bacteria</taxon>
        <taxon>Bacillati</taxon>
        <taxon>Bacillota</taxon>
        <taxon>Clostridia</taxon>
        <taxon>Peptostreptococcales</taxon>
        <taxon>Anaerovoracaceae</taxon>
        <taxon>Aminipila</taxon>
    </lineage>
</organism>
<reference evidence="1 2" key="1">
    <citation type="submission" date="2020-02" db="EMBL/GenBank/DDBJ databases">
        <authorList>
            <person name="Kim Y.B."/>
            <person name="Roh S.W."/>
        </authorList>
    </citation>
    <scope>NUCLEOTIDE SEQUENCE [LARGE SCALE GENOMIC DNA]</scope>
    <source>
        <strain evidence="1 2">DSM 103574</strain>
    </source>
</reference>
<gene>
    <name evidence="1" type="ORF">Ami103574_10420</name>
</gene>
<dbReference type="InterPro" id="IPR012545">
    <property type="entry name" value="DUF1697"/>
</dbReference>
<sequence length="182" mass="20636">MKKYIALLRGINISGKNKISMPLLKEAFEDIGFLNVRTYINSGNVLFSSDNNDASEISSRCKAMIEKSFMLDVPVVIISQQELLQALDNAPEWWDINSDQEVIHQAIFLIPPVTMEEVYNAVGEAKPEYEQVGYYKNVIFWSAPRATLSKTRWYKIASSSVNNKVTIRNANTAKKLLLLSKE</sequence>
<dbReference type="Gene3D" id="3.30.70.1260">
    <property type="entry name" value="bacterial protein sp0830 like"/>
    <property type="match status" value="1"/>
</dbReference>
<dbReference type="Pfam" id="PF08002">
    <property type="entry name" value="DUF1697"/>
    <property type="match status" value="1"/>
</dbReference>
<dbReference type="Gene3D" id="3.30.70.1280">
    <property type="entry name" value="SP0830-like domains"/>
    <property type="match status" value="1"/>
</dbReference>
<dbReference type="Proteomes" id="UP000466848">
    <property type="component" value="Chromosome"/>
</dbReference>
<protein>
    <submittedName>
        <fullName evidence="1">DUF1697 domain-containing protein</fullName>
    </submittedName>
</protein>
<dbReference type="PIRSF" id="PIRSF008502">
    <property type="entry name" value="UCP008502"/>
    <property type="match status" value="1"/>
</dbReference>
<name>A0A858BXS4_9FIRM</name>
<dbReference type="SUPFAM" id="SSF160379">
    <property type="entry name" value="SP0830-like"/>
    <property type="match status" value="1"/>
</dbReference>
<dbReference type="PANTHER" id="PTHR36439:SF1">
    <property type="entry name" value="DUF1697 DOMAIN-CONTAINING PROTEIN"/>
    <property type="match status" value="1"/>
</dbReference>
<dbReference type="EMBL" id="CP048649">
    <property type="protein sequence ID" value="QIB69710.1"/>
    <property type="molecule type" value="Genomic_DNA"/>
</dbReference>